<dbReference type="AlphaFoldDB" id="W7TKA7"/>
<evidence type="ECO:0000313" key="2">
    <source>
        <dbReference type="EMBL" id="EWM20851.1"/>
    </source>
</evidence>
<sequence>MKMGESNRSIKRHSVRLRSMQSAGTADVTHEGGKDPFESTLSPRSKTRRRQGSCAAFSRAFPPSVVLGAVLHLLLPSGARSLSSPEYPSFPPSSGSFPSSSAHEYISPSFPSPEPPLPQAGHHPPYLPPRPPPFALPSPPSPSGPIAAFLRTLPEKDPAEVASRCLAPLLDTVVDANERLQQAGAQPPPRKAIFRLQRRPSLSIKTYLSRIVEITGPSTRCLITALIYLDRISAKEYPSSLTVHRLLLAAVMLAAKHTGDGNSSWSYDIYTRATGVPVVELKILEMEMLRMLQYDLVVPPHQLFAYGTKALQYKKLPVFRQESP</sequence>
<dbReference type="SUPFAM" id="SSF47954">
    <property type="entry name" value="Cyclin-like"/>
    <property type="match status" value="1"/>
</dbReference>
<evidence type="ECO:0000313" key="3">
    <source>
        <dbReference type="Proteomes" id="UP000019335"/>
    </source>
</evidence>
<feature type="compositionally biased region" description="Basic and acidic residues" evidence="1">
    <location>
        <begin position="28"/>
        <end position="37"/>
    </location>
</feature>
<dbReference type="InterPro" id="IPR013922">
    <property type="entry name" value="Cyclin_PHO80-like"/>
</dbReference>
<dbReference type="PANTHER" id="PTHR15615">
    <property type="match status" value="1"/>
</dbReference>
<protein>
    <submittedName>
        <fullName evidence="2">Cyclin-like protein</fullName>
    </submittedName>
</protein>
<feature type="compositionally biased region" description="Low complexity" evidence="1">
    <location>
        <begin position="82"/>
        <end position="101"/>
    </location>
</feature>
<dbReference type="PANTHER" id="PTHR15615:SF108">
    <property type="entry name" value="PROTEIN CNPPD1"/>
    <property type="match status" value="1"/>
</dbReference>
<evidence type="ECO:0000256" key="1">
    <source>
        <dbReference type="SAM" id="MobiDB-lite"/>
    </source>
</evidence>
<dbReference type="InterPro" id="IPR036915">
    <property type="entry name" value="Cyclin-like_sf"/>
</dbReference>
<feature type="region of interest" description="Disordered" evidence="1">
    <location>
        <begin position="82"/>
        <end position="140"/>
    </location>
</feature>
<dbReference type="Gene3D" id="1.10.472.10">
    <property type="entry name" value="Cyclin-like"/>
    <property type="match status" value="1"/>
</dbReference>
<accession>W7TKA7</accession>
<feature type="compositionally biased region" description="Pro residues" evidence="1">
    <location>
        <begin position="125"/>
        <end position="140"/>
    </location>
</feature>
<organism evidence="2 3">
    <name type="scientific">Nannochloropsis gaditana</name>
    <dbReference type="NCBI Taxonomy" id="72520"/>
    <lineage>
        <taxon>Eukaryota</taxon>
        <taxon>Sar</taxon>
        <taxon>Stramenopiles</taxon>
        <taxon>Ochrophyta</taxon>
        <taxon>Eustigmatophyceae</taxon>
        <taxon>Eustigmatales</taxon>
        <taxon>Monodopsidaceae</taxon>
        <taxon>Nannochloropsis</taxon>
    </lineage>
</organism>
<dbReference type="Pfam" id="PF08613">
    <property type="entry name" value="Cyclin"/>
    <property type="match status" value="1"/>
</dbReference>
<name>W7TKA7_9STRA</name>
<dbReference type="Proteomes" id="UP000019335">
    <property type="component" value="Unassembled WGS sequence"/>
</dbReference>
<comment type="caution">
    <text evidence="2">The sequence shown here is derived from an EMBL/GenBank/DDBJ whole genome shotgun (WGS) entry which is preliminary data.</text>
</comment>
<dbReference type="OrthoDB" id="337735at2759"/>
<gene>
    <name evidence="2" type="ORF">Naga_100514g4</name>
</gene>
<feature type="region of interest" description="Disordered" evidence="1">
    <location>
        <begin position="1"/>
        <end position="50"/>
    </location>
</feature>
<dbReference type="GO" id="GO:0019901">
    <property type="term" value="F:protein kinase binding"/>
    <property type="evidence" value="ECO:0007669"/>
    <property type="project" value="InterPro"/>
</dbReference>
<reference evidence="2 3" key="1">
    <citation type="journal article" date="2014" name="Mol. Plant">
        <title>Chromosome Scale Genome Assembly and Transcriptome Profiling of Nannochloropsis gaditana in Nitrogen Depletion.</title>
        <authorList>
            <person name="Corteggiani Carpinelli E."/>
            <person name="Telatin A."/>
            <person name="Vitulo N."/>
            <person name="Forcato C."/>
            <person name="D'Angelo M."/>
            <person name="Schiavon R."/>
            <person name="Vezzi A."/>
            <person name="Giacometti G.M."/>
            <person name="Morosinotto T."/>
            <person name="Valle G."/>
        </authorList>
    </citation>
    <scope>NUCLEOTIDE SEQUENCE [LARGE SCALE GENOMIC DNA]</scope>
    <source>
        <strain evidence="2 3">B-31</strain>
    </source>
</reference>
<dbReference type="EMBL" id="AZIL01002759">
    <property type="protein sequence ID" value="EWM20851.1"/>
    <property type="molecule type" value="Genomic_DNA"/>
</dbReference>
<proteinExistence type="predicted"/>
<keyword evidence="3" id="KW-1185">Reference proteome</keyword>